<accession>A0AA43TVK1</accession>
<comment type="caution">
    <text evidence="3">The sequence shown here is derived from an EMBL/GenBank/DDBJ whole genome shotgun (WGS) entry which is preliminary data.</text>
</comment>
<evidence type="ECO:0000313" key="3">
    <source>
        <dbReference type="EMBL" id="MDI1489633.1"/>
    </source>
</evidence>
<keyword evidence="1" id="KW-0547">Nucleotide-binding</keyword>
<dbReference type="GO" id="GO:0140662">
    <property type="term" value="F:ATP-dependent protein folding chaperone"/>
    <property type="evidence" value="ECO:0007669"/>
    <property type="project" value="InterPro"/>
</dbReference>
<dbReference type="GO" id="GO:0005524">
    <property type="term" value="F:ATP binding"/>
    <property type="evidence" value="ECO:0007669"/>
    <property type="project" value="UniProtKB-KW"/>
</dbReference>
<dbReference type="Gene3D" id="3.30.420.40">
    <property type="match status" value="2"/>
</dbReference>
<dbReference type="InterPro" id="IPR013126">
    <property type="entry name" value="Hsp_70_fam"/>
</dbReference>
<dbReference type="SUPFAM" id="SSF53067">
    <property type="entry name" value="Actin-like ATPase domain"/>
    <property type="match status" value="2"/>
</dbReference>
<dbReference type="EMBL" id="JAPUFD010000010">
    <property type="protein sequence ID" value="MDI1489633.1"/>
    <property type="molecule type" value="Genomic_DNA"/>
</dbReference>
<keyword evidence="4" id="KW-1185">Reference proteome</keyword>
<dbReference type="AlphaFoldDB" id="A0AA43TVK1"/>
<evidence type="ECO:0008006" key="5">
    <source>
        <dbReference type="Google" id="ProtNLM"/>
    </source>
</evidence>
<organism evidence="3 4">
    <name type="scientific">Ramalina farinacea</name>
    <dbReference type="NCBI Taxonomy" id="258253"/>
    <lineage>
        <taxon>Eukaryota</taxon>
        <taxon>Fungi</taxon>
        <taxon>Dikarya</taxon>
        <taxon>Ascomycota</taxon>
        <taxon>Pezizomycotina</taxon>
        <taxon>Lecanoromycetes</taxon>
        <taxon>OSLEUM clade</taxon>
        <taxon>Lecanoromycetidae</taxon>
        <taxon>Lecanorales</taxon>
        <taxon>Lecanorineae</taxon>
        <taxon>Ramalinaceae</taxon>
        <taxon>Ramalina</taxon>
    </lineage>
</organism>
<dbReference type="PANTHER" id="PTHR14187">
    <property type="entry name" value="ALPHA KINASE/ELONGATION FACTOR 2 KINASE"/>
    <property type="match status" value="1"/>
</dbReference>
<dbReference type="Gene3D" id="3.90.640.10">
    <property type="entry name" value="Actin, Chain A, domain 4"/>
    <property type="match status" value="1"/>
</dbReference>
<evidence type="ECO:0000256" key="2">
    <source>
        <dbReference type="ARBA" id="ARBA00022840"/>
    </source>
</evidence>
<dbReference type="InterPro" id="IPR043129">
    <property type="entry name" value="ATPase_NBD"/>
</dbReference>
<dbReference type="PANTHER" id="PTHR14187:SF82">
    <property type="entry name" value="FAMILY CHAPERONE, PUTATIVE (AFU_ORTHOLOGUE AFUA_7G08575)-RELATED"/>
    <property type="match status" value="1"/>
</dbReference>
<dbReference type="CDD" id="cd10170">
    <property type="entry name" value="ASKHA_NBD_HSP70"/>
    <property type="match status" value="1"/>
</dbReference>
<protein>
    <recommendedName>
        <fullName evidence="5">Actin-like ATPase domain-containing protein</fullName>
    </recommendedName>
</protein>
<proteinExistence type="predicted"/>
<name>A0AA43TVK1_9LECA</name>
<sequence>MTSVDVVQDFLSAIYKHTITTLYRRFDRGVMQMTKIDFVLTVPAIWSDSAKSRMESAAARAGMGNEHRLQLLSEPESAAIYTIKSLDKAHSQFEVHDRVVICDAGGGTVDLISYEIMQIAPQLSVVECTAGTGDFCGSTFIDREFDKLFAQRMGHHYNNVSLLNRQQTVKNFEATKAAFRDDPSQPMFYVNVPTVGTLEQCRVYGGNFEITQGEMRALFDVVIDQVVSLISAQVTKVTDSSHSVNAILLVGGFGESEYLYKRVYDWASPANIQVIQPGHAATSIVRGAVMKGLEPKGGSAKTEIKRRARRSYGVAGSHTFIDGRHLESDAFVDECTGQKMAGNQINWFIRKNQILTDDEKFRYQFSRTFRRLKPWHDRLVACSLDQPPSRREQAVTALCSVTSDLTHLKRRKFLMRFNKFKPYFTAHYAILCGFENSNLKFTVEFKGQEYGIANVEFDA</sequence>
<evidence type="ECO:0000256" key="1">
    <source>
        <dbReference type="ARBA" id="ARBA00022741"/>
    </source>
</evidence>
<keyword evidence="2" id="KW-0067">ATP-binding</keyword>
<reference evidence="3" key="1">
    <citation type="journal article" date="2023" name="Genome Biol. Evol.">
        <title>First Whole Genome Sequence and Flow Cytometry Genome Size Data for the Lichen-Forming Fungus Ramalina farinacea (Ascomycota).</title>
        <authorList>
            <person name="Llewellyn T."/>
            <person name="Mian S."/>
            <person name="Hill R."/>
            <person name="Leitch I.J."/>
            <person name="Gaya E."/>
        </authorList>
    </citation>
    <scope>NUCLEOTIDE SEQUENCE</scope>
    <source>
        <strain evidence="3">LIQ254RAFAR</strain>
    </source>
</reference>
<evidence type="ECO:0000313" key="4">
    <source>
        <dbReference type="Proteomes" id="UP001161017"/>
    </source>
</evidence>
<dbReference type="Proteomes" id="UP001161017">
    <property type="component" value="Unassembled WGS sequence"/>
</dbReference>
<gene>
    <name evidence="3" type="ORF">OHK93_000830</name>
</gene>
<dbReference type="Pfam" id="PF00012">
    <property type="entry name" value="HSP70"/>
    <property type="match status" value="1"/>
</dbReference>